<dbReference type="InterPro" id="IPR050306">
    <property type="entry name" value="PfkB_Carbo_kinase"/>
</dbReference>
<evidence type="ECO:0000256" key="5">
    <source>
        <dbReference type="ARBA" id="ARBA00022840"/>
    </source>
</evidence>
<evidence type="ECO:0000313" key="7">
    <source>
        <dbReference type="EMBL" id="MEQ2466851.1"/>
    </source>
</evidence>
<dbReference type="PANTHER" id="PTHR43085:SF1">
    <property type="entry name" value="PSEUDOURIDINE KINASE-RELATED"/>
    <property type="match status" value="1"/>
</dbReference>
<dbReference type="RefSeq" id="WP_031536354.1">
    <property type="nucleotide sequence ID" value="NZ_JBBMFN010000036.1"/>
</dbReference>
<dbReference type="GO" id="GO:0016301">
    <property type="term" value="F:kinase activity"/>
    <property type="evidence" value="ECO:0007669"/>
    <property type="project" value="UniProtKB-KW"/>
</dbReference>
<gene>
    <name evidence="7" type="ORF">WMO63_14410</name>
</gene>
<proteinExistence type="inferred from homology"/>
<keyword evidence="2 7" id="KW-0808">Transferase</keyword>
<dbReference type="Proteomes" id="UP001465426">
    <property type="component" value="Unassembled WGS sequence"/>
</dbReference>
<dbReference type="EC" id="2.7.1.-" evidence="7"/>
<name>A0ABV1F2B1_9BACI</name>
<comment type="caution">
    <text evidence="7">The sequence shown here is derived from an EMBL/GenBank/DDBJ whole genome shotgun (WGS) entry which is preliminary data.</text>
</comment>
<dbReference type="InterPro" id="IPR029056">
    <property type="entry name" value="Ribokinase-like"/>
</dbReference>
<dbReference type="CDD" id="cd01167">
    <property type="entry name" value="bac_FRK"/>
    <property type="match status" value="1"/>
</dbReference>
<dbReference type="PANTHER" id="PTHR43085">
    <property type="entry name" value="HEXOKINASE FAMILY MEMBER"/>
    <property type="match status" value="1"/>
</dbReference>
<accession>A0ABV1F2B1</accession>
<comment type="similarity">
    <text evidence="1">Belongs to the carbohydrate kinase PfkB family.</text>
</comment>
<keyword evidence="4 7" id="KW-0418">Kinase</keyword>
<feature type="domain" description="Carbohydrate kinase PfkB" evidence="6">
    <location>
        <begin position="6"/>
        <end position="300"/>
    </location>
</feature>
<evidence type="ECO:0000256" key="2">
    <source>
        <dbReference type="ARBA" id="ARBA00022679"/>
    </source>
</evidence>
<evidence type="ECO:0000256" key="1">
    <source>
        <dbReference type="ARBA" id="ARBA00010688"/>
    </source>
</evidence>
<organism evidence="7 8">
    <name type="scientific">Niallia hominis</name>
    <dbReference type="NCBI Taxonomy" id="3133173"/>
    <lineage>
        <taxon>Bacteria</taxon>
        <taxon>Bacillati</taxon>
        <taxon>Bacillota</taxon>
        <taxon>Bacilli</taxon>
        <taxon>Bacillales</taxon>
        <taxon>Bacillaceae</taxon>
        <taxon>Niallia</taxon>
    </lineage>
</organism>
<dbReference type="SUPFAM" id="SSF53613">
    <property type="entry name" value="Ribokinase-like"/>
    <property type="match status" value="1"/>
</dbReference>
<evidence type="ECO:0000256" key="3">
    <source>
        <dbReference type="ARBA" id="ARBA00022741"/>
    </source>
</evidence>
<keyword evidence="5" id="KW-0067">ATP-binding</keyword>
<dbReference type="InterPro" id="IPR011611">
    <property type="entry name" value="PfkB_dom"/>
</dbReference>
<protein>
    <submittedName>
        <fullName evidence="7">Carbohydrate kinase</fullName>
        <ecNumber evidence="7">2.7.1.-</ecNumber>
    </submittedName>
</protein>
<dbReference type="Gene3D" id="3.40.1190.20">
    <property type="match status" value="1"/>
</dbReference>
<evidence type="ECO:0000256" key="4">
    <source>
        <dbReference type="ARBA" id="ARBA00022777"/>
    </source>
</evidence>
<evidence type="ECO:0000259" key="6">
    <source>
        <dbReference type="Pfam" id="PF00294"/>
    </source>
</evidence>
<keyword evidence="8" id="KW-1185">Reference proteome</keyword>
<evidence type="ECO:0000313" key="8">
    <source>
        <dbReference type="Proteomes" id="UP001465426"/>
    </source>
</evidence>
<dbReference type="Pfam" id="PF00294">
    <property type="entry name" value="PfkB"/>
    <property type="match status" value="1"/>
</dbReference>
<dbReference type="EMBL" id="JBBMFN010000036">
    <property type="protein sequence ID" value="MEQ2466851.1"/>
    <property type="molecule type" value="Genomic_DNA"/>
</dbReference>
<keyword evidence="3" id="KW-0547">Nucleotide-binding</keyword>
<sequence length="310" mass="35054">MARKGILSLGDAFIDFVSQTRDNNSFDRNLGGASVNVAVHISRFAIPSFYITKLGIDEDSIFVEEEMQKEKINLDESVRTSTKKISKVFVHLDEDGERHFHNYENETPDEVVLESDIKGQSFENKAIFYFGSGTLFHPHARAATKKAISLAKEKGLLIAFDANIRLKRWNKEEECREVIRELLPFVDILKLSREELYFLMEVDTVEEGMEELANLNIPFQLVTLGEKGAIGRLLEKKMHVPAEAVNVLDTNGSGDAFMATILFYIHEKGFPNSEEEMVNYIRCANKLGAMVATKKGSLPPLDNYRSLVLK</sequence>
<reference evidence="7 8" key="1">
    <citation type="submission" date="2024-03" db="EMBL/GenBank/DDBJ databases">
        <title>Human intestinal bacterial collection.</title>
        <authorList>
            <person name="Pauvert C."/>
            <person name="Hitch T.C.A."/>
            <person name="Clavel T."/>
        </authorList>
    </citation>
    <scope>NUCLEOTIDE SEQUENCE [LARGE SCALE GENOMIC DNA]</scope>
    <source>
        <strain evidence="7 8">CLA-SR-H024</strain>
    </source>
</reference>